<dbReference type="GO" id="GO:0003676">
    <property type="term" value="F:nucleic acid binding"/>
    <property type="evidence" value="ECO:0007669"/>
    <property type="project" value="InterPro"/>
</dbReference>
<dbReference type="Gene3D" id="2.40.50.140">
    <property type="entry name" value="Nucleic acid-binding proteins"/>
    <property type="match status" value="1"/>
</dbReference>
<keyword evidence="4 7" id="KW-0067">ATP-binding</keyword>
<keyword evidence="3 7" id="KW-0547">Nucleotide-binding</keyword>
<feature type="binding site" evidence="7">
    <location>
        <begin position="221"/>
        <end position="223"/>
    </location>
    <ligand>
        <name>ATP</name>
        <dbReference type="ChEBI" id="CHEBI:30616"/>
    </ligand>
</feature>
<dbReference type="GO" id="GO:0005737">
    <property type="term" value="C:cytoplasm"/>
    <property type="evidence" value="ECO:0007669"/>
    <property type="project" value="UniProtKB-SubCell"/>
</dbReference>
<evidence type="ECO:0000256" key="7">
    <source>
        <dbReference type="HAMAP-Rule" id="MF_00044"/>
    </source>
</evidence>
<dbReference type="InterPro" id="IPR012340">
    <property type="entry name" value="NA-bd_OB-fold"/>
</dbReference>
<proteinExistence type="inferred from homology"/>
<dbReference type="SUPFAM" id="SSF55261">
    <property type="entry name" value="GAD domain-like"/>
    <property type="match status" value="1"/>
</dbReference>
<keyword evidence="6 7" id="KW-0030">Aminoacyl-tRNA synthetase</keyword>
<dbReference type="InterPro" id="IPR045864">
    <property type="entry name" value="aa-tRNA-synth_II/BPL/LPL"/>
</dbReference>
<feature type="binding site" evidence="7">
    <location>
        <position position="534"/>
    </location>
    <ligand>
        <name>L-aspartate</name>
        <dbReference type="ChEBI" id="CHEBI:29991"/>
    </ligand>
</feature>
<accession>A0A1I3KU86</accession>
<feature type="site" description="Important for tRNA non-discrimination" evidence="7">
    <location>
        <position position="33"/>
    </location>
</feature>
<organism evidence="9 10">
    <name type="scientific">Albimonas pacifica</name>
    <dbReference type="NCBI Taxonomy" id="1114924"/>
    <lineage>
        <taxon>Bacteria</taxon>
        <taxon>Pseudomonadati</taxon>
        <taxon>Pseudomonadota</taxon>
        <taxon>Alphaproteobacteria</taxon>
        <taxon>Rhodobacterales</taxon>
        <taxon>Paracoccaceae</taxon>
        <taxon>Albimonas</taxon>
    </lineage>
</organism>
<keyword evidence="5 7" id="KW-0648">Protein biosynthesis</keyword>
<feature type="binding site" evidence="7">
    <location>
        <position position="527"/>
    </location>
    <ligand>
        <name>ATP</name>
        <dbReference type="ChEBI" id="CHEBI:30616"/>
    </ligand>
</feature>
<comment type="subunit">
    <text evidence="7">Homodimer.</text>
</comment>
<dbReference type="InterPro" id="IPR047089">
    <property type="entry name" value="Asp-tRNA-ligase_1_N"/>
</dbReference>
<dbReference type="PROSITE" id="PS50862">
    <property type="entry name" value="AA_TRNA_LIGASE_II"/>
    <property type="match status" value="1"/>
</dbReference>
<feature type="binding site" evidence="7">
    <location>
        <position position="175"/>
    </location>
    <ligand>
        <name>L-aspartate</name>
        <dbReference type="ChEBI" id="CHEBI:29991"/>
    </ligand>
</feature>
<dbReference type="InterPro" id="IPR004365">
    <property type="entry name" value="NA-bd_OB_tRNA"/>
</dbReference>
<dbReference type="HAMAP" id="MF_00044">
    <property type="entry name" value="Asp_tRNA_synth_type1"/>
    <property type="match status" value="1"/>
</dbReference>
<evidence type="ECO:0000256" key="4">
    <source>
        <dbReference type="ARBA" id="ARBA00022840"/>
    </source>
</evidence>
<evidence type="ECO:0000256" key="3">
    <source>
        <dbReference type="ARBA" id="ARBA00022741"/>
    </source>
</evidence>
<dbReference type="CDD" id="cd04317">
    <property type="entry name" value="EcAspRS_like_N"/>
    <property type="match status" value="1"/>
</dbReference>
<dbReference type="GO" id="GO:0005524">
    <property type="term" value="F:ATP binding"/>
    <property type="evidence" value="ECO:0007669"/>
    <property type="project" value="UniProtKB-UniRule"/>
</dbReference>
<comment type="subcellular location">
    <subcellularLocation>
        <location evidence="7">Cytoplasm</location>
    </subcellularLocation>
</comment>
<gene>
    <name evidence="7" type="primary">aspS</name>
    <name evidence="9" type="ORF">SAMN05216258_10995</name>
</gene>
<evidence type="ECO:0000313" key="9">
    <source>
        <dbReference type="EMBL" id="SFI76101.1"/>
    </source>
</evidence>
<dbReference type="RefSeq" id="WP_092862967.1">
    <property type="nucleotide sequence ID" value="NZ_FOQH01000009.1"/>
</dbReference>
<dbReference type="SUPFAM" id="SSF55681">
    <property type="entry name" value="Class II aaRS and biotin synthetases"/>
    <property type="match status" value="1"/>
</dbReference>
<comment type="catalytic activity">
    <reaction evidence="7">
        <text>tRNA(Asx) + L-aspartate + ATP = L-aspartyl-tRNA(Asx) + AMP + diphosphate</text>
        <dbReference type="Rhea" id="RHEA:18349"/>
        <dbReference type="Rhea" id="RHEA-COMP:9710"/>
        <dbReference type="Rhea" id="RHEA-COMP:9711"/>
        <dbReference type="ChEBI" id="CHEBI:29991"/>
        <dbReference type="ChEBI" id="CHEBI:30616"/>
        <dbReference type="ChEBI" id="CHEBI:33019"/>
        <dbReference type="ChEBI" id="CHEBI:78442"/>
        <dbReference type="ChEBI" id="CHEBI:78516"/>
        <dbReference type="ChEBI" id="CHEBI:456215"/>
        <dbReference type="EC" id="6.1.1.23"/>
    </reaction>
</comment>
<evidence type="ECO:0000256" key="5">
    <source>
        <dbReference type="ARBA" id="ARBA00022917"/>
    </source>
</evidence>
<reference evidence="9 10" key="1">
    <citation type="submission" date="2016-10" db="EMBL/GenBank/DDBJ databases">
        <authorList>
            <person name="de Groot N.N."/>
        </authorList>
    </citation>
    <scope>NUCLEOTIDE SEQUENCE [LARGE SCALE GENOMIC DNA]</scope>
    <source>
        <strain evidence="9 10">CGMCC 1.11030</strain>
    </source>
</reference>
<dbReference type="Pfam" id="PF01336">
    <property type="entry name" value="tRNA_anti-codon"/>
    <property type="match status" value="1"/>
</dbReference>
<dbReference type="InterPro" id="IPR002312">
    <property type="entry name" value="Asp/Asn-tRNA-synth_IIb"/>
</dbReference>
<dbReference type="STRING" id="1114924.SAMN05216258_10995"/>
<dbReference type="EC" id="6.1.1.23" evidence="7"/>
<dbReference type="GO" id="GO:0006422">
    <property type="term" value="P:aspartyl-tRNA aminoacylation"/>
    <property type="evidence" value="ECO:0007669"/>
    <property type="project" value="UniProtKB-UniRule"/>
</dbReference>
<comment type="function">
    <text evidence="7">Aspartyl-tRNA synthetase with relaxed tRNA specificity since it is able to aspartylate not only its cognate tRNA(Asp) but also tRNA(Asn). Reaction proceeds in two steps: L-aspartate is first activated by ATP to form Asp-AMP and then transferred to the acceptor end of tRNA(Asp/Asn).</text>
</comment>
<keyword evidence="7" id="KW-0963">Cytoplasm</keyword>
<evidence type="ECO:0000313" key="10">
    <source>
        <dbReference type="Proteomes" id="UP000199377"/>
    </source>
</evidence>
<comment type="caution">
    <text evidence="7">Lacks conserved residue(s) required for the propagation of feature annotation.</text>
</comment>
<dbReference type="InterPro" id="IPR004524">
    <property type="entry name" value="Asp-tRNA-ligase_1"/>
</dbReference>
<dbReference type="InterPro" id="IPR047090">
    <property type="entry name" value="AspRS_core"/>
</dbReference>
<dbReference type="PANTHER" id="PTHR22594">
    <property type="entry name" value="ASPARTYL/LYSYL-TRNA SYNTHETASE"/>
    <property type="match status" value="1"/>
</dbReference>
<sequence>MHAYRSHTCAALRAEHVGQDVRLSGWVHRVRDHGGVLFIDLRDHYGMTQVLCDPDSPAFKDVEKVRSEWVVRIDGVVKARAEDLRNPKLDTGDIEVYVRDVEVLGEAGELPLPVFGEQEYPEETRLRYRFLDLRREKLHQNIVMRSKVISWLRRSMTDQGFLEYQTPILTASSPEGARDFLVPSRLHPGKFYALPQAPQQFKQLIMVAGFDRYFQIAPCFRDEDPRADRSPGEFYQLDIEMSFVEQEDVFQAIEPVMRGVFEEFGGGRPVSKVFPRIPYAESMLKYGSDKPDLRNPIEMQVVSDHFRDSGFAIFAKIVEQEGHEVRAIPAPGGGSRKFCDRMNAWAQKEGLPGMGYIFWRRIELTGEDAAPGSELYEMARQQRINDLAASGDTNFQGVDCSYLYEAAGPLAKNIGFERSEALRVQLGLKAGDAAFFLAGEPAKFVDVAGRARNTIWADLQPNDAWKNEFKLAWIVDFPMYEKDPDTGALDFSHNPFSMPQGGLEALETMNPLDVKGYQYDIVCNGVELSSGAIRNHKPEIMYKAFEIVGHDRQFVDDHFGGMLSAFRFGAPPHGGIAPGVDRIVMLLAGAENIREVIMFPMNQRAEDLMMQAPSPATNEQLRELGLRVVPRD</sequence>
<dbReference type="AlphaFoldDB" id="A0A1I3KU86"/>
<feature type="domain" description="Aminoacyl-transfer RNA synthetases class-II family profile" evidence="8">
    <location>
        <begin position="144"/>
        <end position="600"/>
    </location>
</feature>
<dbReference type="InterPro" id="IPR006195">
    <property type="entry name" value="aa-tRNA-synth_II"/>
</dbReference>
<dbReference type="InterPro" id="IPR004364">
    <property type="entry name" value="Aa-tRNA-synt_II"/>
</dbReference>
<dbReference type="Gene3D" id="3.30.930.10">
    <property type="entry name" value="Bira Bifunctional Protein, Domain 2"/>
    <property type="match status" value="1"/>
</dbReference>
<feature type="region of interest" description="Aspartate" evidence="7">
    <location>
        <begin position="199"/>
        <end position="202"/>
    </location>
</feature>
<dbReference type="OrthoDB" id="9802326at2"/>
<dbReference type="InterPro" id="IPR004115">
    <property type="entry name" value="GAD-like_sf"/>
</dbReference>
<keyword evidence="2 7" id="KW-0436">Ligase</keyword>
<dbReference type="Gene3D" id="3.30.1360.30">
    <property type="entry name" value="GAD-like domain"/>
    <property type="match status" value="1"/>
</dbReference>
<feature type="binding site" evidence="7">
    <location>
        <begin position="579"/>
        <end position="582"/>
    </location>
    <ligand>
        <name>ATP</name>
        <dbReference type="ChEBI" id="CHEBI:30616"/>
    </ligand>
</feature>
<dbReference type="Pfam" id="PF00152">
    <property type="entry name" value="tRNA-synt_2"/>
    <property type="match status" value="1"/>
</dbReference>
<dbReference type="Proteomes" id="UP000199377">
    <property type="component" value="Unassembled WGS sequence"/>
</dbReference>
<dbReference type="GO" id="GO:0050560">
    <property type="term" value="F:aspartate-tRNA(Asn) ligase activity"/>
    <property type="evidence" value="ECO:0007669"/>
    <property type="project" value="UniProtKB-EC"/>
</dbReference>
<dbReference type="NCBIfam" id="TIGR00459">
    <property type="entry name" value="aspS_bact"/>
    <property type="match status" value="1"/>
</dbReference>
<dbReference type="PRINTS" id="PR01042">
    <property type="entry name" value="TRNASYNTHASP"/>
</dbReference>
<evidence type="ECO:0000259" key="8">
    <source>
        <dbReference type="PROSITE" id="PS50862"/>
    </source>
</evidence>
<name>A0A1I3KU86_9RHOB</name>
<dbReference type="PANTHER" id="PTHR22594:SF5">
    <property type="entry name" value="ASPARTATE--TRNA LIGASE, MITOCHONDRIAL"/>
    <property type="match status" value="1"/>
</dbReference>
<keyword evidence="10" id="KW-1185">Reference proteome</keyword>
<protein>
    <recommendedName>
        <fullName evidence="7">Aspartate--tRNA(Asp/Asn) ligase</fullName>
        <ecNumber evidence="7">6.1.1.23</ecNumber>
    </recommendedName>
    <alternativeName>
        <fullName evidence="7">Aspartyl-tRNA synthetase</fullName>
        <shortName evidence="7">AspRS</shortName>
    </alternativeName>
    <alternativeName>
        <fullName evidence="7">Non-discriminating aspartyl-tRNA synthetase</fullName>
        <shortName evidence="7">ND-AspRS</shortName>
    </alternativeName>
</protein>
<evidence type="ECO:0000256" key="6">
    <source>
        <dbReference type="ARBA" id="ARBA00023146"/>
    </source>
</evidence>
<dbReference type="GO" id="GO:0004815">
    <property type="term" value="F:aspartate-tRNA ligase activity"/>
    <property type="evidence" value="ECO:0007669"/>
    <property type="project" value="UniProtKB-UniRule"/>
</dbReference>
<evidence type="ECO:0000256" key="1">
    <source>
        <dbReference type="ARBA" id="ARBA00006303"/>
    </source>
</evidence>
<feature type="binding site" evidence="7">
    <location>
        <position position="221"/>
    </location>
    <ligand>
        <name>L-aspartate</name>
        <dbReference type="ChEBI" id="CHEBI:29991"/>
    </ligand>
</feature>
<evidence type="ECO:0000256" key="2">
    <source>
        <dbReference type="ARBA" id="ARBA00022598"/>
    </source>
</evidence>
<feature type="binding site" evidence="7">
    <location>
        <position position="493"/>
    </location>
    <ligand>
        <name>L-aspartate</name>
        <dbReference type="ChEBI" id="CHEBI:29991"/>
    </ligand>
</feature>
<dbReference type="NCBIfam" id="NF001750">
    <property type="entry name" value="PRK00476.1"/>
    <property type="match status" value="1"/>
</dbReference>
<dbReference type="CDD" id="cd00777">
    <property type="entry name" value="AspRS_core"/>
    <property type="match status" value="1"/>
</dbReference>
<dbReference type="SUPFAM" id="SSF50249">
    <property type="entry name" value="Nucleic acid-binding proteins"/>
    <property type="match status" value="1"/>
</dbReference>
<comment type="similarity">
    <text evidence="1 7">Belongs to the class-II aminoacyl-tRNA synthetase family. Type 1 subfamily.</text>
</comment>
<dbReference type="EMBL" id="FOQH01000009">
    <property type="protein sequence ID" value="SFI76101.1"/>
    <property type="molecule type" value="Genomic_DNA"/>
</dbReference>